<dbReference type="RefSeq" id="WP_368643785.1">
    <property type="nucleotide sequence ID" value="NZ_CP158252.1"/>
</dbReference>
<dbReference type="GO" id="GO:0005975">
    <property type="term" value="P:carbohydrate metabolic process"/>
    <property type="evidence" value="ECO:0007669"/>
    <property type="project" value="InterPro"/>
</dbReference>
<protein>
    <submittedName>
        <fullName evidence="1">Aldose epimerase</fullName>
    </submittedName>
</protein>
<accession>A0AB39CLB2</accession>
<dbReference type="EMBL" id="CP158262">
    <property type="protein sequence ID" value="XDJ69906.1"/>
    <property type="molecule type" value="Genomic_DNA"/>
</dbReference>
<dbReference type="Pfam" id="PF01263">
    <property type="entry name" value="Aldose_epim"/>
    <property type="match status" value="1"/>
</dbReference>
<dbReference type="GO" id="GO:0030246">
    <property type="term" value="F:carbohydrate binding"/>
    <property type="evidence" value="ECO:0007669"/>
    <property type="project" value="InterPro"/>
</dbReference>
<dbReference type="InterPro" id="IPR008183">
    <property type="entry name" value="Aldose_1/G6P_1-epimerase"/>
</dbReference>
<organism evidence="1">
    <name type="scientific">Castellaniella ginsengisoli</name>
    <dbReference type="NCBI Taxonomy" id="546114"/>
    <lineage>
        <taxon>Bacteria</taxon>
        <taxon>Pseudomonadati</taxon>
        <taxon>Pseudomonadota</taxon>
        <taxon>Betaproteobacteria</taxon>
        <taxon>Burkholderiales</taxon>
        <taxon>Alcaligenaceae</taxon>
        <taxon>Castellaniella</taxon>
    </lineage>
</organism>
<dbReference type="SUPFAM" id="SSF74650">
    <property type="entry name" value="Galactose mutarotase-like"/>
    <property type="match status" value="1"/>
</dbReference>
<dbReference type="InterPro" id="IPR014718">
    <property type="entry name" value="GH-type_carb-bd"/>
</dbReference>
<dbReference type="InterPro" id="IPR011013">
    <property type="entry name" value="Gal_mutarotase_sf_dom"/>
</dbReference>
<sequence>MSQPPLYAAWMDAAAPGRLVLRHGPHRVVAAPAAGGRILRWTTALPGEVRDWLVPIDDADGWPAPTWPKGGLFPLAPFSNRVRNARMRWGSGTVALETLPGHPHALHGQAQAMAWTVREHGADRAELALDHPAGAGGWPWAWRLRQTIRLRTDGLHIRLSLRNTSDTPMPAGLGLHPYFTAAGVRLNASAEWRHEAELAHSSQPNRRTDWQRGERTWTAFLGGWEGRAQVDWGRGPGLVLSAEGPLEHLVLHANAGRYLCVEPATHVCDAVNLAAAGVSGTGLRILAPDESLDIGLRLDVRPSPARTDAAGEAL</sequence>
<reference evidence="1" key="1">
    <citation type="submission" date="2024-05" db="EMBL/GenBank/DDBJ databases">
        <authorList>
            <person name="Luo Y.-C."/>
            <person name="Nicholds J."/>
            <person name="Mortimer T."/>
            <person name="Maboni G."/>
        </authorList>
    </citation>
    <scope>NUCLEOTIDE SEQUENCE</scope>
    <source>
        <strain evidence="3">141555</strain>
        <strain evidence="2">144863</strain>
        <strain evidence="1">153920</strain>
    </source>
</reference>
<dbReference type="EMBL" id="CP158267">
    <property type="protein sequence ID" value="XDJ80455.1"/>
    <property type="molecule type" value="Genomic_DNA"/>
</dbReference>
<name>A0AB39CLB2_9BURK</name>
<evidence type="ECO:0000313" key="3">
    <source>
        <dbReference type="EMBL" id="XDJ80455.1"/>
    </source>
</evidence>
<dbReference type="EMBL" id="CP158252">
    <property type="protein sequence ID" value="XDJ42744.1"/>
    <property type="molecule type" value="Genomic_DNA"/>
</dbReference>
<proteinExistence type="predicted"/>
<dbReference type="Gene3D" id="2.70.98.10">
    <property type="match status" value="1"/>
</dbReference>
<evidence type="ECO:0000313" key="1">
    <source>
        <dbReference type="EMBL" id="XDJ42744.1"/>
    </source>
</evidence>
<dbReference type="AlphaFoldDB" id="A0AB39CLB2"/>
<gene>
    <name evidence="2" type="ORF">ABRY94_03655</name>
    <name evidence="1" type="ORF">ABRY99_03975</name>
    <name evidence="3" type="ORF">ABRZ07_02815</name>
</gene>
<evidence type="ECO:0000313" key="2">
    <source>
        <dbReference type="EMBL" id="XDJ69906.1"/>
    </source>
</evidence>
<dbReference type="GO" id="GO:0016853">
    <property type="term" value="F:isomerase activity"/>
    <property type="evidence" value="ECO:0007669"/>
    <property type="project" value="InterPro"/>
</dbReference>